<evidence type="ECO:0000313" key="8">
    <source>
        <dbReference type="Proteomes" id="UP000180254"/>
    </source>
</evidence>
<dbReference type="AlphaFoldDB" id="A0A1S1VAC8"/>
<protein>
    <recommendedName>
        <fullName evidence="6">Integral membrane bound transporter domain-containing protein</fullName>
    </recommendedName>
</protein>
<feature type="transmembrane region" description="Helical" evidence="5">
    <location>
        <begin position="128"/>
        <end position="146"/>
    </location>
</feature>
<feature type="transmembrane region" description="Helical" evidence="5">
    <location>
        <begin position="56"/>
        <end position="73"/>
    </location>
</feature>
<keyword evidence="3 5" id="KW-1133">Transmembrane helix</keyword>
<feature type="transmembrane region" description="Helical" evidence="5">
    <location>
        <begin position="7"/>
        <end position="26"/>
    </location>
</feature>
<dbReference type="InterPro" id="IPR049453">
    <property type="entry name" value="Memb_transporter_dom"/>
</dbReference>
<name>A0A1S1VAC8_9FIRM</name>
<evidence type="ECO:0000256" key="1">
    <source>
        <dbReference type="ARBA" id="ARBA00004141"/>
    </source>
</evidence>
<feature type="transmembrane region" description="Helical" evidence="5">
    <location>
        <begin position="263"/>
        <end position="282"/>
    </location>
</feature>
<accession>A0A1S1VAC8</accession>
<evidence type="ECO:0000256" key="4">
    <source>
        <dbReference type="ARBA" id="ARBA00023136"/>
    </source>
</evidence>
<dbReference type="Pfam" id="PF13515">
    <property type="entry name" value="FUSC_2"/>
    <property type="match status" value="1"/>
</dbReference>
<evidence type="ECO:0000259" key="6">
    <source>
        <dbReference type="Pfam" id="PF13515"/>
    </source>
</evidence>
<feature type="transmembrane region" description="Helical" evidence="5">
    <location>
        <begin position="288"/>
        <end position="306"/>
    </location>
</feature>
<evidence type="ECO:0000313" key="7">
    <source>
        <dbReference type="EMBL" id="OHW63365.1"/>
    </source>
</evidence>
<dbReference type="RefSeq" id="WP_071060797.1">
    <property type="nucleotide sequence ID" value="NZ_MKIE01000001.1"/>
</dbReference>
<proteinExistence type="predicted"/>
<keyword evidence="8" id="KW-1185">Reference proteome</keyword>
<feature type="transmembrane region" description="Helical" evidence="5">
    <location>
        <begin position="167"/>
        <end position="185"/>
    </location>
</feature>
<feature type="transmembrane region" description="Helical" evidence="5">
    <location>
        <begin position="104"/>
        <end position="122"/>
    </location>
</feature>
<sequence>MLKKITVNTAMFGGIIAFVNIFTAVFGSKNSIEGVTVLVSILVLMQKDLSRNPVRNLIKLVSLNLGLGAAAHVAGLSLWSGLVINFTAMAGLGYFLSSDLEKTAVVPFGLQYLFMLYAPVGGEDLVKRFAGLALGAVLVMLVQIAFRKKEGAIYSENSEGENSDKVRWAYAIRIGILTAISAFIVEFLNLSQGRWIVYSVFAITELYSECCRQRSLERLQGTAIGATVALLLFTIIESDTARTFIMLFMGYMDMYTRRYRDKIICVTVSVLASASLSGDVGLASIERLFYVAMGVGMALLANKFIFESKSSECGSGGFESVSV</sequence>
<evidence type="ECO:0000256" key="5">
    <source>
        <dbReference type="SAM" id="Phobius"/>
    </source>
</evidence>
<keyword evidence="2 5" id="KW-0812">Transmembrane</keyword>
<feature type="domain" description="Integral membrane bound transporter" evidence="6">
    <location>
        <begin position="180"/>
        <end position="300"/>
    </location>
</feature>
<gene>
    <name evidence="7" type="ORF">EUAN_02290</name>
</gene>
<keyword evidence="4 5" id="KW-0472">Membrane</keyword>
<dbReference type="GO" id="GO:0016020">
    <property type="term" value="C:membrane"/>
    <property type="evidence" value="ECO:0007669"/>
    <property type="project" value="UniProtKB-SubCell"/>
</dbReference>
<comment type="subcellular location">
    <subcellularLocation>
        <location evidence="1">Membrane</location>
        <topology evidence="1">Multi-pass membrane protein</topology>
    </subcellularLocation>
</comment>
<evidence type="ECO:0000256" key="2">
    <source>
        <dbReference type="ARBA" id="ARBA00022692"/>
    </source>
</evidence>
<dbReference type="Proteomes" id="UP000180254">
    <property type="component" value="Unassembled WGS sequence"/>
</dbReference>
<comment type="caution">
    <text evidence="7">The sequence shown here is derived from an EMBL/GenBank/DDBJ whole genome shotgun (WGS) entry which is preliminary data.</text>
</comment>
<reference evidence="7 8" key="1">
    <citation type="submission" date="2016-09" db="EMBL/GenBank/DDBJ databases">
        <title>Genome sequence of Eubacterium angustum.</title>
        <authorList>
            <person name="Poehlein A."/>
            <person name="Daniel R."/>
        </authorList>
    </citation>
    <scope>NUCLEOTIDE SEQUENCE [LARGE SCALE GENOMIC DNA]</scope>
    <source>
        <strain evidence="7 8">DSM 1989</strain>
    </source>
</reference>
<dbReference type="EMBL" id="MKIE01000001">
    <property type="protein sequence ID" value="OHW63365.1"/>
    <property type="molecule type" value="Genomic_DNA"/>
</dbReference>
<dbReference type="STRING" id="39480.EUAN_02290"/>
<organism evidence="7 8">
    <name type="scientific">Andreesenia angusta</name>
    <dbReference type="NCBI Taxonomy" id="39480"/>
    <lineage>
        <taxon>Bacteria</taxon>
        <taxon>Bacillati</taxon>
        <taxon>Bacillota</taxon>
        <taxon>Tissierellia</taxon>
        <taxon>Tissierellales</taxon>
        <taxon>Gottschalkiaceae</taxon>
        <taxon>Andreesenia</taxon>
    </lineage>
</organism>
<evidence type="ECO:0000256" key="3">
    <source>
        <dbReference type="ARBA" id="ARBA00022989"/>
    </source>
</evidence>